<evidence type="ECO:0000313" key="10">
    <source>
        <dbReference type="EMBL" id="NIX78115.1"/>
    </source>
</evidence>
<dbReference type="InterPro" id="IPR027417">
    <property type="entry name" value="P-loop_NTPase"/>
</dbReference>
<dbReference type="InterPro" id="IPR003439">
    <property type="entry name" value="ABC_transporter-like_ATP-bd"/>
</dbReference>
<evidence type="ECO:0000256" key="4">
    <source>
        <dbReference type="ARBA" id="ARBA00022840"/>
    </source>
</evidence>
<feature type="transmembrane region" description="Helical" evidence="7">
    <location>
        <begin position="256"/>
        <end position="281"/>
    </location>
</feature>
<proteinExistence type="predicted"/>
<feature type="domain" description="ABC transmembrane type-1" evidence="9">
    <location>
        <begin position="36"/>
        <end position="325"/>
    </location>
</feature>
<keyword evidence="5 7" id="KW-1133">Transmembrane helix</keyword>
<feature type="transmembrane region" description="Helical" evidence="7">
    <location>
        <begin position="178"/>
        <end position="198"/>
    </location>
</feature>
<evidence type="ECO:0000256" key="5">
    <source>
        <dbReference type="ARBA" id="ARBA00022989"/>
    </source>
</evidence>
<feature type="transmembrane region" description="Helical" evidence="7">
    <location>
        <begin position="33"/>
        <end position="53"/>
    </location>
</feature>
<feature type="transmembrane region" description="Helical" evidence="7">
    <location>
        <begin position="293"/>
        <end position="313"/>
    </location>
</feature>
<evidence type="ECO:0000259" key="9">
    <source>
        <dbReference type="PROSITE" id="PS50929"/>
    </source>
</evidence>
<gene>
    <name evidence="10" type="primary">cydD</name>
    <name evidence="10" type="ORF">HB375_16075</name>
</gene>
<dbReference type="InterPro" id="IPR036640">
    <property type="entry name" value="ABC1_TM_sf"/>
</dbReference>
<dbReference type="EMBL" id="JAATJS010000006">
    <property type="protein sequence ID" value="NIX78115.1"/>
    <property type="molecule type" value="Genomic_DNA"/>
</dbReference>
<dbReference type="PANTHER" id="PTHR24221:SF261">
    <property type="entry name" value="GLUTATHIONE_L-CYSTEINE TRANSPORT SYSTEM ATP-BINDING_PERMEASE PROTEIN CYDD"/>
    <property type="match status" value="1"/>
</dbReference>
<evidence type="ECO:0000256" key="6">
    <source>
        <dbReference type="ARBA" id="ARBA00023136"/>
    </source>
</evidence>
<dbReference type="Pfam" id="PF00664">
    <property type="entry name" value="ABC_membrane"/>
    <property type="match status" value="1"/>
</dbReference>
<dbReference type="Pfam" id="PF00005">
    <property type="entry name" value="ABC_tran"/>
    <property type="match status" value="1"/>
</dbReference>
<reference evidence="10 11" key="1">
    <citation type="submission" date="2020-03" db="EMBL/GenBank/DDBJ databases">
        <title>The genome sequence of Microvirga sp. c23x22.</title>
        <authorList>
            <person name="Zhang X."/>
        </authorList>
    </citation>
    <scope>NUCLEOTIDE SEQUENCE [LARGE SCALE GENOMIC DNA]</scope>
    <source>
        <strain evidence="11">c23x22</strain>
    </source>
</reference>
<dbReference type="PANTHER" id="PTHR24221">
    <property type="entry name" value="ATP-BINDING CASSETTE SUB-FAMILY B"/>
    <property type="match status" value="1"/>
</dbReference>
<organism evidence="10 11">
    <name type="scientific">Microvirga terricola</name>
    <dbReference type="NCBI Taxonomy" id="2719797"/>
    <lineage>
        <taxon>Bacteria</taxon>
        <taxon>Pseudomonadati</taxon>
        <taxon>Pseudomonadota</taxon>
        <taxon>Alphaproteobacteria</taxon>
        <taxon>Hyphomicrobiales</taxon>
        <taxon>Methylobacteriaceae</taxon>
        <taxon>Microvirga</taxon>
    </lineage>
</organism>
<evidence type="ECO:0000256" key="7">
    <source>
        <dbReference type="SAM" id="Phobius"/>
    </source>
</evidence>
<comment type="subcellular location">
    <subcellularLocation>
        <location evidence="1">Cell membrane</location>
        <topology evidence="1">Multi-pass membrane protein</topology>
    </subcellularLocation>
</comment>
<dbReference type="NCBIfam" id="TIGR02857">
    <property type="entry name" value="CydD"/>
    <property type="match status" value="1"/>
</dbReference>
<sequence>MENDAAKGIGGPSGAPDRRQARWMSGLWRQARALVAASVLAPLIGGALLILQASLLASVLHDAIIGRADRVTLLPSILAIGGLIGLRAALAFVSERAGASAAETIKSRLRAALFTRLLDESPAWTAARPSGAIASMIVDQVEALEGFFARFIPALVAAAILPLAFAVVVLPVEPVVGLLFLVTAPLIPVFMALVGWGAEAASRSHVRAMARLSGLFADRLRGIVTLKLFGRAEAEAAHVEAASDELRRRTLGVLKVAFLSSAVLEFFAALGVAGVAVYVGLTYLGLIDFRTTPLTLQAGLFCLLMAPEVYFPLRQLAVHYHDRAAAKAAVAEMAILFDALPDLSEREAPVRPAGDAALVQAISVAVSSLTMKTPDGRHLVFDEAGFSISSGEQVAILGQSGIGKSTLLEALARLRTYEGGIVLGVQDLQDIKEEDLRNRIAFLGQRPRLFQGSIADNIRLGRRDASDEEVRTAAEKAQVLAFADLLDQGLETIIGDGGVGLSGGEAHRVALARIFLRDPALILLDEPTAHLDVETEARVIDAIRVFAKGRTLIVATHSQKVAAVVDRVFHIADGKVVPAKTDMRRSAA</sequence>
<dbReference type="SUPFAM" id="SSF52540">
    <property type="entry name" value="P-loop containing nucleoside triphosphate hydrolases"/>
    <property type="match status" value="1"/>
</dbReference>
<evidence type="ECO:0000256" key="3">
    <source>
        <dbReference type="ARBA" id="ARBA00022741"/>
    </source>
</evidence>
<dbReference type="SUPFAM" id="SSF90123">
    <property type="entry name" value="ABC transporter transmembrane region"/>
    <property type="match status" value="1"/>
</dbReference>
<protein>
    <submittedName>
        <fullName evidence="10">Thiol reductant ABC exporter subunit CydD</fullName>
    </submittedName>
</protein>
<evidence type="ECO:0000256" key="2">
    <source>
        <dbReference type="ARBA" id="ARBA00022692"/>
    </source>
</evidence>
<dbReference type="CDD" id="cd18584">
    <property type="entry name" value="ABC_6TM_AarD_CydD"/>
    <property type="match status" value="1"/>
</dbReference>
<evidence type="ECO:0000313" key="11">
    <source>
        <dbReference type="Proteomes" id="UP000707352"/>
    </source>
</evidence>
<dbReference type="PROSITE" id="PS50929">
    <property type="entry name" value="ABC_TM1F"/>
    <property type="match status" value="1"/>
</dbReference>
<dbReference type="RefSeq" id="WP_167674029.1">
    <property type="nucleotide sequence ID" value="NZ_JAATJS010000006.1"/>
</dbReference>
<feature type="transmembrane region" description="Helical" evidence="7">
    <location>
        <begin position="151"/>
        <end position="172"/>
    </location>
</feature>
<keyword evidence="2 7" id="KW-0812">Transmembrane</keyword>
<keyword evidence="3" id="KW-0547">Nucleotide-binding</keyword>
<dbReference type="Proteomes" id="UP000707352">
    <property type="component" value="Unassembled WGS sequence"/>
</dbReference>
<dbReference type="InterPro" id="IPR014216">
    <property type="entry name" value="ABC_transptr_CydD"/>
</dbReference>
<dbReference type="InterPro" id="IPR039421">
    <property type="entry name" value="Type_1_exporter"/>
</dbReference>
<feature type="transmembrane region" description="Helical" evidence="7">
    <location>
        <begin position="73"/>
        <end position="93"/>
    </location>
</feature>
<name>A0ABX0VE64_9HYPH</name>
<feature type="domain" description="ABC transporter" evidence="8">
    <location>
        <begin position="364"/>
        <end position="588"/>
    </location>
</feature>
<keyword evidence="4" id="KW-0067">ATP-binding</keyword>
<evidence type="ECO:0000256" key="1">
    <source>
        <dbReference type="ARBA" id="ARBA00004651"/>
    </source>
</evidence>
<dbReference type="Gene3D" id="3.40.50.300">
    <property type="entry name" value="P-loop containing nucleotide triphosphate hydrolases"/>
    <property type="match status" value="1"/>
</dbReference>
<dbReference type="Gene3D" id="1.20.1560.10">
    <property type="entry name" value="ABC transporter type 1, transmembrane domain"/>
    <property type="match status" value="1"/>
</dbReference>
<keyword evidence="6 7" id="KW-0472">Membrane</keyword>
<dbReference type="InterPro" id="IPR003593">
    <property type="entry name" value="AAA+_ATPase"/>
</dbReference>
<evidence type="ECO:0000259" key="8">
    <source>
        <dbReference type="PROSITE" id="PS50893"/>
    </source>
</evidence>
<dbReference type="InterPro" id="IPR011527">
    <property type="entry name" value="ABC1_TM_dom"/>
</dbReference>
<accession>A0ABX0VE64</accession>
<dbReference type="SMART" id="SM00382">
    <property type="entry name" value="AAA"/>
    <property type="match status" value="1"/>
</dbReference>
<dbReference type="PROSITE" id="PS50893">
    <property type="entry name" value="ABC_TRANSPORTER_2"/>
    <property type="match status" value="1"/>
</dbReference>
<comment type="caution">
    <text evidence="10">The sequence shown here is derived from an EMBL/GenBank/DDBJ whole genome shotgun (WGS) entry which is preliminary data.</text>
</comment>
<keyword evidence="11" id="KW-1185">Reference proteome</keyword>